<evidence type="ECO:0000313" key="2">
    <source>
        <dbReference type="EMBL" id="KAH1121923.1"/>
    </source>
</evidence>
<sequence length="181" mass="20567">MGRYSSVSGIDFNFGTHSIHQLGYLCNLNFDTRAQHSVNAFDFNYNGLMSWAKSSCTSMSSTYTYWHSSGDFDRNVEYRRTDDLFSMLKADEGTFNPLDENENKDAAEEEDASTDKGAADGVDGSKYDPNPIWLSGETVQCLEWRELLCHKIPLEKIEVKCSIRDDRCNSRSSKARLCHDN</sequence>
<dbReference type="EMBL" id="JAIQCV010000002">
    <property type="protein sequence ID" value="KAH1121923.1"/>
    <property type="molecule type" value="Genomic_DNA"/>
</dbReference>
<proteinExistence type="predicted"/>
<evidence type="ECO:0000256" key="1">
    <source>
        <dbReference type="SAM" id="MobiDB-lite"/>
    </source>
</evidence>
<organism evidence="2 3">
    <name type="scientific">Gossypium stocksii</name>
    <dbReference type="NCBI Taxonomy" id="47602"/>
    <lineage>
        <taxon>Eukaryota</taxon>
        <taxon>Viridiplantae</taxon>
        <taxon>Streptophyta</taxon>
        <taxon>Embryophyta</taxon>
        <taxon>Tracheophyta</taxon>
        <taxon>Spermatophyta</taxon>
        <taxon>Magnoliopsida</taxon>
        <taxon>eudicotyledons</taxon>
        <taxon>Gunneridae</taxon>
        <taxon>Pentapetalae</taxon>
        <taxon>rosids</taxon>
        <taxon>malvids</taxon>
        <taxon>Malvales</taxon>
        <taxon>Malvaceae</taxon>
        <taxon>Malvoideae</taxon>
        <taxon>Gossypium</taxon>
    </lineage>
</organism>
<protein>
    <submittedName>
        <fullName evidence="2">Uncharacterized protein</fullName>
    </submittedName>
</protein>
<feature type="region of interest" description="Disordered" evidence="1">
    <location>
        <begin position="93"/>
        <end position="124"/>
    </location>
</feature>
<keyword evidence="3" id="KW-1185">Reference proteome</keyword>
<accession>A0A9D4AIN5</accession>
<evidence type="ECO:0000313" key="3">
    <source>
        <dbReference type="Proteomes" id="UP000828251"/>
    </source>
</evidence>
<reference evidence="2 3" key="1">
    <citation type="journal article" date="2021" name="Plant Biotechnol. J.">
        <title>Multi-omics assisted identification of the key and species-specific regulatory components of drought-tolerant mechanisms in Gossypium stocksii.</title>
        <authorList>
            <person name="Yu D."/>
            <person name="Ke L."/>
            <person name="Zhang D."/>
            <person name="Wu Y."/>
            <person name="Sun Y."/>
            <person name="Mei J."/>
            <person name="Sun J."/>
            <person name="Sun Y."/>
        </authorList>
    </citation>
    <scope>NUCLEOTIDE SEQUENCE [LARGE SCALE GENOMIC DNA]</scope>
    <source>
        <strain evidence="3">cv. E1</strain>
        <tissue evidence="2">Leaf</tissue>
    </source>
</reference>
<comment type="caution">
    <text evidence="2">The sequence shown here is derived from an EMBL/GenBank/DDBJ whole genome shotgun (WGS) entry which is preliminary data.</text>
</comment>
<name>A0A9D4AIN5_9ROSI</name>
<feature type="compositionally biased region" description="Basic and acidic residues" evidence="1">
    <location>
        <begin position="113"/>
        <end position="124"/>
    </location>
</feature>
<dbReference type="Proteomes" id="UP000828251">
    <property type="component" value="Unassembled WGS sequence"/>
</dbReference>
<dbReference type="AlphaFoldDB" id="A0A9D4AIN5"/>
<gene>
    <name evidence="2" type="ORF">J1N35_005083</name>
</gene>